<keyword evidence="2" id="KW-1185">Reference proteome</keyword>
<accession>A0A841N0Q2</accession>
<evidence type="ECO:0000313" key="1">
    <source>
        <dbReference type="EMBL" id="MBB6370404.1"/>
    </source>
</evidence>
<proteinExistence type="predicted"/>
<dbReference type="EMBL" id="JACHLC010000001">
    <property type="protein sequence ID" value="MBB6370404.1"/>
    <property type="molecule type" value="Genomic_DNA"/>
</dbReference>
<organism evidence="1 2">
    <name type="scientific">Chryseobacterium shigense</name>
    <dbReference type="NCBI Taxonomy" id="297244"/>
    <lineage>
        <taxon>Bacteria</taxon>
        <taxon>Pseudomonadati</taxon>
        <taxon>Bacteroidota</taxon>
        <taxon>Flavobacteriia</taxon>
        <taxon>Flavobacteriales</taxon>
        <taxon>Weeksellaceae</taxon>
        <taxon>Chryseobacterium group</taxon>
        <taxon>Chryseobacterium</taxon>
    </lineage>
</organism>
<comment type="caution">
    <text evidence="1">The sequence shown here is derived from an EMBL/GenBank/DDBJ whole genome shotgun (WGS) entry which is preliminary data.</text>
</comment>
<evidence type="ECO:0000313" key="2">
    <source>
        <dbReference type="Proteomes" id="UP000589738"/>
    </source>
</evidence>
<dbReference type="Proteomes" id="UP000589738">
    <property type="component" value="Unassembled WGS sequence"/>
</dbReference>
<name>A0A841N0Q2_9FLAO</name>
<protein>
    <submittedName>
        <fullName evidence="1">Uncharacterized protein</fullName>
    </submittedName>
</protein>
<sequence>MDFLLFDAGFGKEDFLAERWRMGDGSIESLF</sequence>
<reference evidence="1 2" key="1">
    <citation type="submission" date="2020-08" db="EMBL/GenBank/DDBJ databases">
        <title>Functional genomics of gut bacteria from endangered species of beetles.</title>
        <authorList>
            <person name="Carlos-Shanley C."/>
        </authorList>
    </citation>
    <scope>NUCLEOTIDE SEQUENCE [LARGE SCALE GENOMIC DNA]</scope>
    <source>
        <strain evidence="1 2">S00136</strain>
    </source>
</reference>
<gene>
    <name evidence="1" type="ORF">HNP36_001457</name>
</gene>
<dbReference type="AlphaFoldDB" id="A0A841N0Q2"/>